<evidence type="ECO:0000313" key="2">
    <source>
        <dbReference type="Proteomes" id="UP000634206"/>
    </source>
</evidence>
<protein>
    <submittedName>
        <fullName evidence="1">DUF1460 domain-containing protein</fullName>
    </submittedName>
</protein>
<dbReference type="Gene3D" id="2.30.260.10">
    <property type="entry name" value="putative xylanase like domain"/>
    <property type="match status" value="1"/>
</dbReference>
<dbReference type="RefSeq" id="WP_309489307.1">
    <property type="nucleotide sequence ID" value="NZ_JAENIG010000003.1"/>
</dbReference>
<dbReference type="InterPro" id="IPR010846">
    <property type="entry name" value="AmiA-like"/>
</dbReference>
<name>A0AAE2SCX5_9BACT</name>
<dbReference type="SUPFAM" id="SSF54001">
    <property type="entry name" value="Cysteine proteinases"/>
    <property type="match status" value="1"/>
</dbReference>
<accession>A0AAE2SCX5</accession>
<dbReference type="Pfam" id="PF07313">
    <property type="entry name" value="AmiA-like"/>
    <property type="match status" value="1"/>
</dbReference>
<keyword evidence="2" id="KW-1185">Reference proteome</keyword>
<organism evidence="1 2">
    <name type="scientific">Oceaniferula flava</name>
    <dbReference type="NCBI Taxonomy" id="2800421"/>
    <lineage>
        <taxon>Bacteria</taxon>
        <taxon>Pseudomonadati</taxon>
        <taxon>Verrucomicrobiota</taxon>
        <taxon>Verrucomicrobiia</taxon>
        <taxon>Verrucomicrobiales</taxon>
        <taxon>Verrucomicrobiaceae</taxon>
        <taxon>Oceaniferula</taxon>
    </lineage>
</organism>
<gene>
    <name evidence="1" type="ORF">JIN83_07005</name>
</gene>
<sequence length="238" mass="27793">MHSRMVKVAKELEGLPYKSYTLEIDNHIESPSVDFTGMDCWTFFEACLGFSRMLETPKSRYTPQDLLRQIEWTRYRGGRCNGNYLDRIHYLAEWYQDNHRRGNIFDLTKRFPTQKMNNKCQEMTILWKSYRYLKHNPQLRRGMAAHEARLTKMPVHMVPKHKVAGIEQHLQNGDIIGIASHHDGGYCSHVGIVIKDAQGRSRFMHASTTYKKIVIDSTVSGYLHKFKKHAGILIARPR</sequence>
<proteinExistence type="predicted"/>
<dbReference type="EMBL" id="JAENIG010000003">
    <property type="protein sequence ID" value="MBK1854702.1"/>
    <property type="molecule type" value="Genomic_DNA"/>
</dbReference>
<dbReference type="InterPro" id="IPR038765">
    <property type="entry name" value="Papain-like_cys_pep_sf"/>
</dbReference>
<dbReference type="Gene3D" id="1.10.3670.10">
    <property type="entry name" value="Putative xylanase like domain"/>
    <property type="match status" value="1"/>
</dbReference>
<reference evidence="1" key="1">
    <citation type="submission" date="2021-01" db="EMBL/GenBank/DDBJ databases">
        <title>Modified the classification status of verrucomicrobia.</title>
        <authorList>
            <person name="Feng X."/>
        </authorList>
    </citation>
    <scope>NUCLEOTIDE SEQUENCE</scope>
    <source>
        <strain evidence="1">5K15</strain>
    </source>
</reference>
<evidence type="ECO:0000313" key="1">
    <source>
        <dbReference type="EMBL" id="MBK1854702.1"/>
    </source>
</evidence>
<comment type="caution">
    <text evidence="1">The sequence shown here is derived from an EMBL/GenBank/DDBJ whole genome shotgun (WGS) entry which is preliminary data.</text>
</comment>
<dbReference type="Proteomes" id="UP000634206">
    <property type="component" value="Unassembled WGS sequence"/>
</dbReference>
<dbReference type="AlphaFoldDB" id="A0AAE2SCX5"/>